<name>A0A168PUA2_ABSGL</name>
<dbReference type="EMBL" id="LT554026">
    <property type="protein sequence ID" value="SAM02988.1"/>
    <property type="molecule type" value="Genomic_DNA"/>
</dbReference>
<dbReference type="AlphaFoldDB" id="A0A168PUA2"/>
<sequence length="184" mass="20511">MTLPTIALTKKDDLKSTAATKLALSDTNEFIHILNQFNAEWQQAMKDQPPTEHEEHTMKDLFVGIAKSLGEQMCLSNDNPIPVDTVLTEPEEEDLNKERAYWREKSRDSFRRAVLSRIDMINHIRPFVTDANVTSSSPCVNGTFDVDDDDDDDNDGTTVAASATSSQTSATLRGPHRRSAARTT</sequence>
<proteinExistence type="predicted"/>
<organism evidence="2">
    <name type="scientific">Absidia glauca</name>
    <name type="common">Pin mould</name>
    <dbReference type="NCBI Taxonomy" id="4829"/>
    <lineage>
        <taxon>Eukaryota</taxon>
        <taxon>Fungi</taxon>
        <taxon>Fungi incertae sedis</taxon>
        <taxon>Mucoromycota</taxon>
        <taxon>Mucoromycotina</taxon>
        <taxon>Mucoromycetes</taxon>
        <taxon>Mucorales</taxon>
        <taxon>Cunninghamellaceae</taxon>
        <taxon>Absidia</taxon>
    </lineage>
</organism>
<gene>
    <name evidence="2" type="primary">ABSGL_08805.1 scaffold 10439</name>
</gene>
<accession>A0A168PUA2</accession>
<evidence type="ECO:0000256" key="1">
    <source>
        <dbReference type="SAM" id="MobiDB-lite"/>
    </source>
</evidence>
<protein>
    <submittedName>
        <fullName evidence="2">Uncharacterized protein</fullName>
    </submittedName>
</protein>
<dbReference type="InParanoid" id="A0A168PUA2"/>
<evidence type="ECO:0000313" key="3">
    <source>
        <dbReference type="Proteomes" id="UP000078561"/>
    </source>
</evidence>
<keyword evidence="3" id="KW-1185">Reference proteome</keyword>
<feature type="region of interest" description="Disordered" evidence="1">
    <location>
        <begin position="144"/>
        <end position="184"/>
    </location>
</feature>
<reference evidence="2" key="1">
    <citation type="submission" date="2016-04" db="EMBL/GenBank/DDBJ databases">
        <authorList>
            <person name="Evans L.H."/>
            <person name="Alamgir A."/>
            <person name="Owens N."/>
            <person name="Weber N.D."/>
            <person name="Virtaneva K."/>
            <person name="Barbian K."/>
            <person name="Babar A."/>
            <person name="Rosenke K."/>
        </authorList>
    </citation>
    <scope>NUCLEOTIDE SEQUENCE [LARGE SCALE GENOMIC DNA]</scope>
    <source>
        <strain evidence="2">CBS 101.48</strain>
    </source>
</reference>
<feature type="compositionally biased region" description="Acidic residues" evidence="1">
    <location>
        <begin position="145"/>
        <end position="155"/>
    </location>
</feature>
<feature type="compositionally biased region" description="Low complexity" evidence="1">
    <location>
        <begin position="157"/>
        <end position="171"/>
    </location>
</feature>
<evidence type="ECO:0000313" key="2">
    <source>
        <dbReference type="EMBL" id="SAM02988.1"/>
    </source>
</evidence>
<feature type="compositionally biased region" description="Basic residues" evidence="1">
    <location>
        <begin position="174"/>
        <end position="184"/>
    </location>
</feature>
<dbReference type="Proteomes" id="UP000078561">
    <property type="component" value="Unassembled WGS sequence"/>
</dbReference>
<dbReference type="OrthoDB" id="10576466at2759"/>